<sequence>MDSSSLRCSPDSATTLHEEMTTIYELIITTSLTSLLRPSRLPLAYLNHATLYLPLATLPKTFGSDCLKNANVVATLLPRYPLVVATPS</sequence>
<comment type="caution">
    <text evidence="1">The sequence shown here is derived from an EMBL/GenBank/DDBJ whole genome shotgun (WGS) entry which is preliminary data.</text>
</comment>
<reference evidence="1 2" key="1">
    <citation type="submission" date="2019-05" db="EMBL/GenBank/DDBJ databases">
        <title>Emergence of the Ug99 lineage of the wheat stem rust pathogen through somatic hybridization.</title>
        <authorList>
            <person name="Li F."/>
            <person name="Upadhyaya N.M."/>
            <person name="Sperschneider J."/>
            <person name="Matny O."/>
            <person name="Nguyen-Phuc H."/>
            <person name="Mago R."/>
            <person name="Raley C."/>
            <person name="Miller M.E."/>
            <person name="Silverstein K.A.T."/>
            <person name="Henningsen E."/>
            <person name="Hirsch C.D."/>
            <person name="Visser B."/>
            <person name="Pretorius Z.A."/>
            <person name="Steffenson B.J."/>
            <person name="Schwessinger B."/>
            <person name="Dodds P.N."/>
            <person name="Figueroa M."/>
        </authorList>
    </citation>
    <scope>NUCLEOTIDE SEQUENCE [LARGE SCALE GENOMIC DNA]</scope>
    <source>
        <strain evidence="1 2">Ug99</strain>
    </source>
</reference>
<dbReference type="Proteomes" id="UP000325313">
    <property type="component" value="Unassembled WGS sequence"/>
</dbReference>
<gene>
    <name evidence="1" type="ORF">PGTUg99_012891</name>
</gene>
<proteinExistence type="predicted"/>
<organism evidence="1 2">
    <name type="scientific">Puccinia graminis f. sp. tritici</name>
    <dbReference type="NCBI Taxonomy" id="56615"/>
    <lineage>
        <taxon>Eukaryota</taxon>
        <taxon>Fungi</taxon>
        <taxon>Dikarya</taxon>
        <taxon>Basidiomycota</taxon>
        <taxon>Pucciniomycotina</taxon>
        <taxon>Pucciniomycetes</taxon>
        <taxon>Pucciniales</taxon>
        <taxon>Pucciniaceae</taxon>
        <taxon>Puccinia</taxon>
    </lineage>
</organism>
<evidence type="ECO:0000313" key="1">
    <source>
        <dbReference type="EMBL" id="KAA1100495.1"/>
    </source>
</evidence>
<accession>A0A5B0PFV2</accession>
<name>A0A5B0PFV2_PUCGR</name>
<dbReference type="EMBL" id="VDEP01000340">
    <property type="protein sequence ID" value="KAA1100495.1"/>
    <property type="molecule type" value="Genomic_DNA"/>
</dbReference>
<dbReference type="AlphaFoldDB" id="A0A5B0PFV2"/>
<protein>
    <submittedName>
        <fullName evidence="1">Uncharacterized protein</fullName>
    </submittedName>
</protein>
<evidence type="ECO:0000313" key="2">
    <source>
        <dbReference type="Proteomes" id="UP000325313"/>
    </source>
</evidence>